<protein>
    <recommendedName>
        <fullName evidence="1">Reverse transcriptase domain-containing protein</fullName>
    </recommendedName>
</protein>
<evidence type="ECO:0000313" key="3">
    <source>
        <dbReference type="Proteomes" id="UP000683360"/>
    </source>
</evidence>
<dbReference type="SUPFAM" id="SSF56672">
    <property type="entry name" value="DNA/RNA polymerases"/>
    <property type="match status" value="1"/>
</dbReference>
<comment type="caution">
    <text evidence="2">The sequence shown here is derived from an EMBL/GenBank/DDBJ whole genome shotgun (WGS) entry which is preliminary data.</text>
</comment>
<dbReference type="PRINTS" id="PR01345">
    <property type="entry name" value="CERVTRCPTASE"/>
</dbReference>
<accession>A0A8S3UAH6</accession>
<reference evidence="2" key="1">
    <citation type="submission" date="2021-03" db="EMBL/GenBank/DDBJ databases">
        <authorList>
            <person name="Bekaert M."/>
        </authorList>
    </citation>
    <scope>NUCLEOTIDE SEQUENCE</scope>
</reference>
<dbReference type="EMBL" id="CAJPWZ010002684">
    <property type="protein sequence ID" value="CAG2242823.1"/>
    <property type="molecule type" value="Genomic_DNA"/>
</dbReference>
<dbReference type="PANTHER" id="PTHR47027:SF20">
    <property type="entry name" value="REVERSE TRANSCRIPTASE-LIKE PROTEIN WITH RNA-DIRECTED DNA POLYMERASE DOMAIN"/>
    <property type="match status" value="1"/>
</dbReference>
<name>A0A8S3UAH6_MYTED</name>
<keyword evidence="3" id="KW-1185">Reference proteome</keyword>
<organism evidence="2 3">
    <name type="scientific">Mytilus edulis</name>
    <name type="common">Blue mussel</name>
    <dbReference type="NCBI Taxonomy" id="6550"/>
    <lineage>
        <taxon>Eukaryota</taxon>
        <taxon>Metazoa</taxon>
        <taxon>Spiralia</taxon>
        <taxon>Lophotrochozoa</taxon>
        <taxon>Mollusca</taxon>
        <taxon>Bivalvia</taxon>
        <taxon>Autobranchia</taxon>
        <taxon>Pteriomorphia</taxon>
        <taxon>Mytilida</taxon>
        <taxon>Mytiloidea</taxon>
        <taxon>Mytilidae</taxon>
        <taxon>Mytilinae</taxon>
        <taxon>Mytilus</taxon>
    </lineage>
</organism>
<dbReference type="InterPro" id="IPR043502">
    <property type="entry name" value="DNA/RNA_pol_sf"/>
</dbReference>
<dbReference type="Pfam" id="PF00078">
    <property type="entry name" value="RVT_1"/>
    <property type="match status" value="1"/>
</dbReference>
<dbReference type="PANTHER" id="PTHR47027">
    <property type="entry name" value="REVERSE TRANSCRIPTASE DOMAIN-CONTAINING PROTEIN"/>
    <property type="match status" value="1"/>
</dbReference>
<dbReference type="AlphaFoldDB" id="A0A8S3UAH6"/>
<dbReference type="OrthoDB" id="6145657at2759"/>
<proteinExistence type="predicted"/>
<dbReference type="Proteomes" id="UP000683360">
    <property type="component" value="Unassembled WGS sequence"/>
</dbReference>
<feature type="domain" description="Reverse transcriptase" evidence="1">
    <location>
        <begin position="392"/>
        <end position="480"/>
    </location>
</feature>
<evidence type="ECO:0000313" key="2">
    <source>
        <dbReference type="EMBL" id="CAG2242823.1"/>
    </source>
</evidence>
<gene>
    <name evidence="2" type="ORF">MEDL_54981</name>
</gene>
<sequence>MPDFIVNDEKSHSSNDDVFYKFDISLPRNNLDNKRINNSGKHLLNMCKESGLRILNGRTTCDLFGRPSCITNNGLHEFTALSNHCPIVCGILSNIVNNCNFSSKLEDLPGKFIWSDEAIELYKTNIQSKNIKDKFNNFIQKDFGDVNEMVGEFNSILIETANMSTKFIKRGKPKRNKSNKTQKKPWFSESCKDLRISVKNYEKLVNKFPFNAEYRKSFYTFRSRFRRRCKYEEKQYKEKICNELDNCVESNPKVFWKLINKLDQSSTCKTNESLPYNSFKEHFEKLTLEHPEMNRFQENVTKIFESLKAKLPFNNDINELNGVITPSEVVKAIKSLKNGKSPSIDFISNEMIKNGTNSTMESLVKLFNIVFNEGIFPKIWNESLLVPLHKKGNPVLIGDDKIHCLLYADDLVLLSSSPEGLQCSLDTLAQFCTDWKLEVNSTKSKVLIFNSNGKSFQNFFTINKYYIETVDKYCYLGITLKYNGKFNLASNLLMEKARKALFKIKKSLSLNNSCRLLEKLFDTMVLPILLYGSEVWANPLLPAPMKTCKKPYRLGLSKRQKLSSLHPKLKRV</sequence>
<dbReference type="InterPro" id="IPR000477">
    <property type="entry name" value="RT_dom"/>
</dbReference>
<evidence type="ECO:0000259" key="1">
    <source>
        <dbReference type="Pfam" id="PF00078"/>
    </source>
</evidence>